<dbReference type="InterPro" id="IPR051099">
    <property type="entry name" value="AGR/TXD"/>
</dbReference>
<accession>A0A918JRN4</accession>
<evidence type="ECO:0000256" key="1">
    <source>
        <dbReference type="ARBA" id="ARBA00022729"/>
    </source>
</evidence>
<proteinExistence type="predicted"/>
<dbReference type="AlphaFoldDB" id="A0A918JRN4"/>
<evidence type="ECO:0000259" key="2">
    <source>
        <dbReference type="PROSITE" id="PS51352"/>
    </source>
</evidence>
<sequence>MKRLVHLIFLFLFVFFNGEVVIAQDWKYDFEEAKLQAKKTDQNIVLFFTGSDWCPPCIKLEKNVFSNKDFITFARENFVWLKADFPKRRKNRLSVEQQNKNEALASKYNKKWVFPVILVLDKEGKVLGVTGYRRGFDAKSYMSLLTSFNSFNH</sequence>
<gene>
    <name evidence="3" type="ORF">GCM10007384_01860</name>
</gene>
<name>A0A918JRN4_9FLAO</name>
<dbReference type="Pfam" id="PF13899">
    <property type="entry name" value="Thioredoxin_7"/>
    <property type="match status" value="1"/>
</dbReference>
<dbReference type="EMBL" id="BMWS01000001">
    <property type="protein sequence ID" value="GGX03745.1"/>
    <property type="molecule type" value="Genomic_DNA"/>
</dbReference>
<dbReference type="Gene3D" id="3.40.30.10">
    <property type="entry name" value="Glutaredoxin"/>
    <property type="match status" value="1"/>
</dbReference>
<evidence type="ECO:0000313" key="3">
    <source>
        <dbReference type="EMBL" id="GGX03745.1"/>
    </source>
</evidence>
<keyword evidence="4" id="KW-1185">Reference proteome</keyword>
<dbReference type="PROSITE" id="PS51352">
    <property type="entry name" value="THIOREDOXIN_2"/>
    <property type="match status" value="1"/>
</dbReference>
<organism evidence="3 4">
    <name type="scientific">Aquimarina muelleri</name>
    <dbReference type="NCBI Taxonomy" id="279356"/>
    <lineage>
        <taxon>Bacteria</taxon>
        <taxon>Pseudomonadati</taxon>
        <taxon>Bacteroidota</taxon>
        <taxon>Flavobacteriia</taxon>
        <taxon>Flavobacteriales</taxon>
        <taxon>Flavobacteriaceae</taxon>
        <taxon>Aquimarina</taxon>
    </lineage>
</organism>
<dbReference type="PANTHER" id="PTHR15337">
    <property type="entry name" value="ANTERIOR GRADIENT PROTEIN-RELATED"/>
    <property type="match status" value="1"/>
</dbReference>
<reference evidence="3 4" key="1">
    <citation type="journal article" date="2014" name="Int. J. Syst. Evol. Microbiol.">
        <title>Complete genome sequence of Corynebacterium casei LMG S-19264T (=DSM 44701T), isolated from a smear-ripened cheese.</title>
        <authorList>
            <consortium name="US DOE Joint Genome Institute (JGI-PGF)"/>
            <person name="Walter F."/>
            <person name="Albersmeier A."/>
            <person name="Kalinowski J."/>
            <person name="Ruckert C."/>
        </authorList>
    </citation>
    <scope>NUCLEOTIDE SEQUENCE [LARGE SCALE GENOMIC DNA]</scope>
    <source>
        <strain evidence="3 4">KCTC 12285</strain>
    </source>
</reference>
<evidence type="ECO:0000313" key="4">
    <source>
        <dbReference type="Proteomes" id="UP000601108"/>
    </source>
</evidence>
<feature type="domain" description="Thioredoxin" evidence="2">
    <location>
        <begin position="2"/>
        <end position="150"/>
    </location>
</feature>
<dbReference type="RefSeq" id="WP_027411138.1">
    <property type="nucleotide sequence ID" value="NZ_BMWS01000001.1"/>
</dbReference>
<dbReference type="InterPro" id="IPR013766">
    <property type="entry name" value="Thioredoxin_domain"/>
</dbReference>
<dbReference type="PANTHER" id="PTHR15337:SF11">
    <property type="entry name" value="THIOREDOXIN DOMAIN-CONTAINING PROTEIN"/>
    <property type="match status" value="1"/>
</dbReference>
<comment type="caution">
    <text evidence="3">The sequence shown here is derived from an EMBL/GenBank/DDBJ whole genome shotgun (WGS) entry which is preliminary data.</text>
</comment>
<dbReference type="SUPFAM" id="SSF52833">
    <property type="entry name" value="Thioredoxin-like"/>
    <property type="match status" value="1"/>
</dbReference>
<keyword evidence="1" id="KW-0732">Signal</keyword>
<dbReference type="Proteomes" id="UP000601108">
    <property type="component" value="Unassembled WGS sequence"/>
</dbReference>
<dbReference type="InterPro" id="IPR036249">
    <property type="entry name" value="Thioredoxin-like_sf"/>
</dbReference>
<protein>
    <recommendedName>
        <fullName evidence="2">Thioredoxin domain-containing protein</fullName>
    </recommendedName>
</protein>